<keyword evidence="4" id="KW-0804">Transcription</keyword>
<name>A0AA37J0J4_9FIRM</name>
<organism evidence="6 7">
    <name type="scientific">Faecalibacterium gallinarum</name>
    <dbReference type="NCBI Taxonomy" id="2903556"/>
    <lineage>
        <taxon>Bacteria</taxon>
        <taxon>Bacillati</taxon>
        <taxon>Bacillota</taxon>
        <taxon>Clostridia</taxon>
        <taxon>Eubacteriales</taxon>
        <taxon>Oscillospiraceae</taxon>
        <taxon>Faecalibacterium</taxon>
    </lineage>
</organism>
<evidence type="ECO:0000313" key="6">
    <source>
        <dbReference type="EMBL" id="GJN65590.1"/>
    </source>
</evidence>
<keyword evidence="3" id="KW-0238">DNA-binding</keyword>
<dbReference type="GO" id="GO:0003677">
    <property type="term" value="F:DNA binding"/>
    <property type="evidence" value="ECO:0007669"/>
    <property type="project" value="UniProtKB-KW"/>
</dbReference>
<dbReference type="EMBL" id="BQKV01000098">
    <property type="protein sequence ID" value="GJN65590.1"/>
    <property type="molecule type" value="Genomic_DNA"/>
</dbReference>
<dbReference type="Gene3D" id="3.40.190.290">
    <property type="match status" value="1"/>
</dbReference>
<evidence type="ECO:0000313" key="7">
    <source>
        <dbReference type="Proteomes" id="UP001055185"/>
    </source>
</evidence>
<evidence type="ECO:0000256" key="3">
    <source>
        <dbReference type="ARBA" id="ARBA00023125"/>
    </source>
</evidence>
<comment type="similarity">
    <text evidence="1">Belongs to the LysR transcriptional regulatory family.</text>
</comment>
<dbReference type="Gene3D" id="1.10.10.10">
    <property type="entry name" value="Winged helix-like DNA-binding domain superfamily/Winged helix DNA-binding domain"/>
    <property type="match status" value="1"/>
</dbReference>
<comment type="caution">
    <text evidence="6">The sequence shown here is derived from an EMBL/GenBank/DDBJ whole genome shotgun (WGS) entry which is preliminary data.</text>
</comment>
<dbReference type="Proteomes" id="UP001055185">
    <property type="component" value="Unassembled WGS sequence"/>
</dbReference>
<dbReference type="InterPro" id="IPR036390">
    <property type="entry name" value="WH_DNA-bd_sf"/>
</dbReference>
<dbReference type="PANTHER" id="PTHR30346:SF0">
    <property type="entry name" value="HCA OPERON TRANSCRIPTIONAL ACTIVATOR HCAR"/>
    <property type="match status" value="1"/>
</dbReference>
<dbReference type="GO" id="GO:0032993">
    <property type="term" value="C:protein-DNA complex"/>
    <property type="evidence" value="ECO:0007669"/>
    <property type="project" value="TreeGrafter"/>
</dbReference>
<evidence type="ECO:0000259" key="5">
    <source>
        <dbReference type="PROSITE" id="PS50931"/>
    </source>
</evidence>
<dbReference type="PANTHER" id="PTHR30346">
    <property type="entry name" value="TRANSCRIPTIONAL DUAL REGULATOR HCAR-RELATED"/>
    <property type="match status" value="1"/>
</dbReference>
<reference evidence="6" key="1">
    <citation type="journal article" date="2022" name="Int. J. Syst. Evol. Microbiol.">
        <title>Genome-based, phenotypic and chemotaxonomic classification of Faecalibacterium strains: proposal of three novel species Faecalibacterium duncaniae sp. nov., Faecalibacterium hattorii sp. nov. and Faecalibacterium gallinarum sp. nov. .</title>
        <authorList>
            <person name="Sakamoto M."/>
            <person name="Sakurai N."/>
            <person name="Tanno H."/>
            <person name="Iino T."/>
            <person name="Ohkuma M."/>
            <person name="Endo A."/>
        </authorList>
    </citation>
    <scope>NUCLEOTIDE SEQUENCE</scope>
    <source>
        <strain evidence="6">JCM 17207</strain>
    </source>
</reference>
<proteinExistence type="inferred from homology"/>
<keyword evidence="2" id="KW-0805">Transcription regulation</keyword>
<keyword evidence="7" id="KW-1185">Reference proteome</keyword>
<dbReference type="CDD" id="cd05466">
    <property type="entry name" value="PBP2_LTTR_substrate"/>
    <property type="match status" value="1"/>
</dbReference>
<dbReference type="InterPro" id="IPR036388">
    <property type="entry name" value="WH-like_DNA-bd_sf"/>
</dbReference>
<protein>
    <submittedName>
        <fullName evidence="6">LysR family transcriptional regulator</fullName>
    </submittedName>
</protein>
<dbReference type="RefSeq" id="WP_238317802.1">
    <property type="nucleotide sequence ID" value="NZ_BQKV01000098.1"/>
</dbReference>
<dbReference type="SUPFAM" id="SSF46785">
    <property type="entry name" value="Winged helix' DNA-binding domain"/>
    <property type="match status" value="1"/>
</dbReference>
<dbReference type="PROSITE" id="PS50931">
    <property type="entry name" value="HTH_LYSR"/>
    <property type="match status" value="1"/>
</dbReference>
<dbReference type="Pfam" id="PF00126">
    <property type="entry name" value="HTH_1"/>
    <property type="match status" value="1"/>
</dbReference>
<accession>A0AA37J0J4</accession>
<dbReference type="AlphaFoldDB" id="A0AA37J0J4"/>
<evidence type="ECO:0000256" key="1">
    <source>
        <dbReference type="ARBA" id="ARBA00009437"/>
    </source>
</evidence>
<dbReference type="GO" id="GO:0003700">
    <property type="term" value="F:DNA-binding transcription factor activity"/>
    <property type="evidence" value="ECO:0007669"/>
    <property type="project" value="InterPro"/>
</dbReference>
<gene>
    <name evidence="6" type="ORF">JCM17207_22150</name>
</gene>
<evidence type="ECO:0000256" key="4">
    <source>
        <dbReference type="ARBA" id="ARBA00023163"/>
    </source>
</evidence>
<sequence length="300" mass="33900">MDINNLRIFLTACETLSFTETAKRVYLSRQAVSQTIRKLEHELNTTLFFKNKNTLSLTPAGQKLQSEAAKLVMQYDRFENNMASYLQSTEQRLEIWVGAGVREELPQDIFTRFSAAHPEILLTVKSGTDADILARVKNADGKIGLIVTTEPMITEFDHHLIQRSVPYVLVNRSQPLSRKPSVTVDDLRELPIVGHGEGYEFHRNYVALCLQRGFTPKFSIISTDPQIAIQLVRENRSVSFALASCKQLIDPKEIAMIPFVSEMQDGWGIYSISDKSRPSSAAQQTFTEYLQTNISAPEKI</sequence>
<feature type="domain" description="HTH lysR-type" evidence="5">
    <location>
        <begin position="1"/>
        <end position="58"/>
    </location>
</feature>
<dbReference type="InterPro" id="IPR005119">
    <property type="entry name" value="LysR_subst-bd"/>
</dbReference>
<dbReference type="InterPro" id="IPR000847">
    <property type="entry name" value="LysR_HTH_N"/>
</dbReference>
<dbReference type="Pfam" id="PF03466">
    <property type="entry name" value="LysR_substrate"/>
    <property type="match status" value="1"/>
</dbReference>
<dbReference type="SUPFAM" id="SSF53850">
    <property type="entry name" value="Periplasmic binding protein-like II"/>
    <property type="match status" value="1"/>
</dbReference>
<evidence type="ECO:0000256" key="2">
    <source>
        <dbReference type="ARBA" id="ARBA00023015"/>
    </source>
</evidence>